<gene>
    <name evidence="2" type="ORF">CEXT_606361</name>
</gene>
<dbReference type="Proteomes" id="UP001054945">
    <property type="component" value="Unassembled WGS sequence"/>
</dbReference>
<evidence type="ECO:0000313" key="3">
    <source>
        <dbReference type="Proteomes" id="UP001054945"/>
    </source>
</evidence>
<evidence type="ECO:0000313" key="2">
    <source>
        <dbReference type="EMBL" id="GIY20261.1"/>
    </source>
</evidence>
<keyword evidence="1" id="KW-0472">Membrane</keyword>
<proteinExistence type="predicted"/>
<reference evidence="2 3" key="1">
    <citation type="submission" date="2021-06" db="EMBL/GenBank/DDBJ databases">
        <title>Caerostris extrusa draft genome.</title>
        <authorList>
            <person name="Kono N."/>
            <person name="Arakawa K."/>
        </authorList>
    </citation>
    <scope>NUCLEOTIDE SEQUENCE [LARGE SCALE GENOMIC DNA]</scope>
</reference>
<feature type="transmembrane region" description="Helical" evidence="1">
    <location>
        <begin position="59"/>
        <end position="81"/>
    </location>
</feature>
<comment type="caution">
    <text evidence="2">The sequence shown here is derived from an EMBL/GenBank/DDBJ whole genome shotgun (WGS) entry which is preliminary data.</text>
</comment>
<keyword evidence="1" id="KW-0812">Transmembrane</keyword>
<keyword evidence="1" id="KW-1133">Transmembrane helix</keyword>
<keyword evidence="3" id="KW-1185">Reference proteome</keyword>
<sequence>MGAILTAIEGSPFVGVQCSLATSVCIMEGGLFKQTILSLGSCGFSSSPKERFLGCRVGLPFQTASSFVVLLCYLLIGIAPIKGGPV</sequence>
<dbReference type="EMBL" id="BPLR01007862">
    <property type="protein sequence ID" value="GIY20261.1"/>
    <property type="molecule type" value="Genomic_DNA"/>
</dbReference>
<evidence type="ECO:0000256" key="1">
    <source>
        <dbReference type="SAM" id="Phobius"/>
    </source>
</evidence>
<protein>
    <submittedName>
        <fullName evidence="2">Uncharacterized protein</fullName>
    </submittedName>
</protein>
<dbReference type="AlphaFoldDB" id="A0AAV4RIW3"/>
<name>A0AAV4RIW3_CAEEX</name>
<organism evidence="2 3">
    <name type="scientific">Caerostris extrusa</name>
    <name type="common">Bark spider</name>
    <name type="synonym">Caerostris bankana</name>
    <dbReference type="NCBI Taxonomy" id="172846"/>
    <lineage>
        <taxon>Eukaryota</taxon>
        <taxon>Metazoa</taxon>
        <taxon>Ecdysozoa</taxon>
        <taxon>Arthropoda</taxon>
        <taxon>Chelicerata</taxon>
        <taxon>Arachnida</taxon>
        <taxon>Araneae</taxon>
        <taxon>Araneomorphae</taxon>
        <taxon>Entelegynae</taxon>
        <taxon>Araneoidea</taxon>
        <taxon>Araneidae</taxon>
        <taxon>Caerostris</taxon>
    </lineage>
</organism>
<accession>A0AAV4RIW3</accession>